<dbReference type="CDD" id="cd14728">
    <property type="entry name" value="Ere-like"/>
    <property type="match status" value="1"/>
</dbReference>
<reference evidence="2" key="1">
    <citation type="submission" date="2022-07" db="EMBL/GenBank/DDBJ databases">
        <title>The genome of Lyophyllum shimeji provides insight into the initial evolution of ectomycorrhizal fungal genome.</title>
        <authorList>
            <person name="Kobayashi Y."/>
            <person name="Shibata T."/>
            <person name="Hirakawa H."/>
            <person name="Shigenobu S."/>
            <person name="Nishiyama T."/>
            <person name="Yamada A."/>
            <person name="Hasebe M."/>
            <person name="Kawaguchi M."/>
        </authorList>
    </citation>
    <scope>NUCLEOTIDE SEQUENCE</scope>
    <source>
        <strain evidence="2">AT787</strain>
    </source>
</reference>
<evidence type="ECO:0000313" key="2">
    <source>
        <dbReference type="EMBL" id="GLB44745.1"/>
    </source>
</evidence>
<dbReference type="Pfam" id="PF05139">
    <property type="entry name" value="Erythro_esteras"/>
    <property type="match status" value="1"/>
</dbReference>
<dbReference type="Gene3D" id="3.40.1660.10">
    <property type="entry name" value="EreA-like (biosynthetic domain)"/>
    <property type="match status" value="1"/>
</dbReference>
<feature type="chain" id="PRO_5040359249" evidence="1">
    <location>
        <begin position="32"/>
        <end position="481"/>
    </location>
</feature>
<keyword evidence="3" id="KW-1185">Reference proteome</keyword>
<protein>
    <submittedName>
        <fullName evidence="2">Erythromycin esterase</fullName>
    </submittedName>
</protein>
<proteinExistence type="predicted"/>
<dbReference type="EMBL" id="BRPK01000018">
    <property type="protein sequence ID" value="GLB44745.1"/>
    <property type="molecule type" value="Genomic_DNA"/>
</dbReference>
<dbReference type="OrthoDB" id="413649at2759"/>
<dbReference type="InterPro" id="IPR014622">
    <property type="entry name" value="UCP036794_erythomycin"/>
</dbReference>
<dbReference type="PIRSF" id="PIRSF036794">
    <property type="entry name" value="UCP_erythr_ester"/>
    <property type="match status" value="1"/>
</dbReference>
<dbReference type="SUPFAM" id="SSF159501">
    <property type="entry name" value="EreA/ChaN-like"/>
    <property type="match status" value="1"/>
</dbReference>
<evidence type="ECO:0000256" key="1">
    <source>
        <dbReference type="SAM" id="SignalP"/>
    </source>
</evidence>
<comment type="caution">
    <text evidence="2">The sequence shown here is derived from an EMBL/GenBank/DDBJ whole genome shotgun (WGS) entry which is preliminary data.</text>
</comment>
<evidence type="ECO:0000313" key="3">
    <source>
        <dbReference type="Proteomes" id="UP001063166"/>
    </source>
</evidence>
<gene>
    <name evidence="2" type="ORF">LshimejAT787_1800820</name>
</gene>
<organism evidence="2 3">
    <name type="scientific">Lyophyllum shimeji</name>
    <name type="common">Hon-shimeji</name>
    <name type="synonym">Tricholoma shimeji</name>
    <dbReference type="NCBI Taxonomy" id="47721"/>
    <lineage>
        <taxon>Eukaryota</taxon>
        <taxon>Fungi</taxon>
        <taxon>Dikarya</taxon>
        <taxon>Basidiomycota</taxon>
        <taxon>Agaricomycotina</taxon>
        <taxon>Agaricomycetes</taxon>
        <taxon>Agaricomycetidae</taxon>
        <taxon>Agaricales</taxon>
        <taxon>Tricholomatineae</taxon>
        <taxon>Lyophyllaceae</taxon>
        <taxon>Lyophyllum</taxon>
    </lineage>
</organism>
<accession>A0A9P3PXB4</accession>
<dbReference type="Gene3D" id="3.30.1870.10">
    <property type="entry name" value="EreA-like, domain 2"/>
    <property type="match status" value="1"/>
</dbReference>
<dbReference type="GO" id="GO:0046677">
    <property type="term" value="P:response to antibiotic"/>
    <property type="evidence" value="ECO:0007669"/>
    <property type="project" value="InterPro"/>
</dbReference>
<feature type="signal peptide" evidence="1">
    <location>
        <begin position="1"/>
        <end position="31"/>
    </location>
</feature>
<dbReference type="InterPro" id="IPR052036">
    <property type="entry name" value="Hydrolase/PRTase-associated"/>
</dbReference>
<dbReference type="InterPro" id="IPR007815">
    <property type="entry name" value="Emycin_Estase"/>
</dbReference>
<keyword evidence="1" id="KW-0732">Signal</keyword>
<dbReference type="AlphaFoldDB" id="A0A9P3PXB4"/>
<dbReference type="PANTHER" id="PTHR31299">
    <property type="entry name" value="ESTERASE, PUTATIVE (AFU_ORTHOLOGUE AFUA_1G05850)-RELATED"/>
    <property type="match status" value="1"/>
</dbReference>
<dbReference type="PANTHER" id="PTHR31299:SF0">
    <property type="entry name" value="ESTERASE, PUTATIVE (AFU_ORTHOLOGUE AFUA_1G05850)-RELATED"/>
    <property type="match status" value="1"/>
</dbReference>
<sequence length="481" mass="54672">MGPLLSRRFLVPRRFLLTSAALWLTAKPMSSSDLPQRIRKAAVPLPEIGKPDFAEHFDRFVTGDAASARVVLIGDGSHGTSEFYASRAEITKRLIDKHGFTIVAVEADWPDAAAVDRHVRSKAAKVKRDGAPFQRFPGWMWKNEEVKEFVDWLRARNDRQKPEDRAGFYGLDLYSLDTSIKAVLEYLDRTDPNLAKQARQRYGCLAPYAENPARYGAVALGRGFAPCEKAVMDMLQDMLKKRLELIKTDAGEHEEEIFDAEQNAHVVADAEKYYRAMYYGNDESWNLRDTHFFNTLNRLLEMKKPPTAGKNKAVVWAHNSHVGDARFTGMGQRRNELNVGQLCKQQFGKDAVIIGHGTHTGTVAAANEWEDPMSIMRVRESRPDTYERLAHDTGLPRFVLDLRQGHQDERLRNDLSKARLQRFIGVIYRPETELLSHYESAIMPKQFDAYVWFDQTSAVRALGAIEPKGPPETLETYPFGM</sequence>
<dbReference type="Proteomes" id="UP001063166">
    <property type="component" value="Unassembled WGS sequence"/>
</dbReference>
<name>A0A9P3PXB4_LYOSH</name>